<keyword evidence="8" id="KW-1185">Reference proteome</keyword>
<reference evidence="7" key="2">
    <citation type="submission" date="2025-09" db="UniProtKB">
        <authorList>
            <consortium name="Ensembl"/>
        </authorList>
    </citation>
    <scope>IDENTIFICATION</scope>
</reference>
<evidence type="ECO:0000313" key="7">
    <source>
        <dbReference type="Ensembl" id="ENSLLEP00000040637.1"/>
    </source>
</evidence>
<name>A0A8C5QPV7_9ANUR</name>
<comment type="similarity">
    <text evidence="1">Belongs to the H-rev107 family.</text>
</comment>
<dbReference type="GO" id="GO:0070292">
    <property type="term" value="P:N-acylphosphatidylethanolamine metabolic process"/>
    <property type="evidence" value="ECO:0007669"/>
    <property type="project" value="TreeGrafter"/>
</dbReference>
<proteinExistence type="inferred from homology"/>
<dbReference type="Ensembl" id="ENSLLET00000042286.1">
    <property type="protein sequence ID" value="ENSLLEP00000040637.1"/>
    <property type="gene ID" value="ENSLLEG00000025861.1"/>
</dbReference>
<dbReference type="GO" id="GO:0008970">
    <property type="term" value="F:phospholipase A1 activity"/>
    <property type="evidence" value="ECO:0007669"/>
    <property type="project" value="TreeGrafter"/>
</dbReference>
<evidence type="ECO:0000313" key="8">
    <source>
        <dbReference type="Proteomes" id="UP000694569"/>
    </source>
</evidence>
<keyword evidence="5" id="KW-1133">Transmembrane helix</keyword>
<dbReference type="InterPro" id="IPR051496">
    <property type="entry name" value="H-rev107_PLA/AT"/>
</dbReference>
<keyword evidence="5" id="KW-0472">Membrane</keyword>
<dbReference type="PROSITE" id="PS51934">
    <property type="entry name" value="LRAT"/>
    <property type="match status" value="1"/>
</dbReference>
<dbReference type="OrthoDB" id="421951at2759"/>
<dbReference type="Pfam" id="PF04970">
    <property type="entry name" value="LRAT"/>
    <property type="match status" value="1"/>
</dbReference>
<keyword evidence="2" id="KW-0808">Transferase</keyword>
<dbReference type="InterPro" id="IPR007053">
    <property type="entry name" value="LRAT_dom"/>
</dbReference>
<keyword evidence="3" id="KW-0378">Hydrolase</keyword>
<protein>
    <recommendedName>
        <fullName evidence="6">LRAT domain-containing protein</fullName>
    </recommendedName>
</protein>
<dbReference type="GO" id="GO:0016410">
    <property type="term" value="F:N-acyltransferase activity"/>
    <property type="evidence" value="ECO:0007669"/>
    <property type="project" value="TreeGrafter"/>
</dbReference>
<dbReference type="PANTHER" id="PTHR13943">
    <property type="entry name" value="HRAS-LIKE SUPPRESSOR - RELATED"/>
    <property type="match status" value="1"/>
</dbReference>
<dbReference type="GO" id="GO:0004623">
    <property type="term" value="F:phospholipase A2 activity"/>
    <property type="evidence" value="ECO:0007669"/>
    <property type="project" value="TreeGrafter"/>
</dbReference>
<dbReference type="AlphaFoldDB" id="A0A8C5QPV7"/>
<keyword evidence="4" id="KW-0443">Lipid metabolism</keyword>
<evidence type="ECO:0000256" key="2">
    <source>
        <dbReference type="ARBA" id="ARBA00022679"/>
    </source>
</evidence>
<dbReference type="GO" id="GO:0005737">
    <property type="term" value="C:cytoplasm"/>
    <property type="evidence" value="ECO:0007669"/>
    <property type="project" value="TreeGrafter"/>
</dbReference>
<evidence type="ECO:0000256" key="3">
    <source>
        <dbReference type="ARBA" id="ARBA00022801"/>
    </source>
</evidence>
<keyword evidence="5" id="KW-0812">Transmembrane</keyword>
<dbReference type="PANTHER" id="PTHR13943:SF31">
    <property type="entry name" value="PHOSPHOLIPASE A AND ACYLTRANSFERASE 3"/>
    <property type="match status" value="1"/>
</dbReference>
<dbReference type="Gene3D" id="3.90.1720.10">
    <property type="entry name" value="endopeptidase domain like (from Nostoc punctiforme)"/>
    <property type="match status" value="1"/>
</dbReference>
<feature type="domain" description="LRAT" evidence="6">
    <location>
        <begin position="1"/>
        <end position="112"/>
    </location>
</feature>
<dbReference type="GeneTree" id="ENSGT00940000162660"/>
<feature type="transmembrane region" description="Helical" evidence="5">
    <location>
        <begin position="109"/>
        <end position="128"/>
    </location>
</feature>
<evidence type="ECO:0000256" key="5">
    <source>
        <dbReference type="SAM" id="Phobius"/>
    </source>
</evidence>
<evidence type="ECO:0000259" key="6">
    <source>
        <dbReference type="PROSITE" id="PS51934"/>
    </source>
</evidence>
<organism evidence="7 8">
    <name type="scientific">Leptobrachium leishanense</name>
    <name type="common">Leishan spiny toad</name>
    <dbReference type="NCBI Taxonomy" id="445787"/>
    <lineage>
        <taxon>Eukaryota</taxon>
        <taxon>Metazoa</taxon>
        <taxon>Chordata</taxon>
        <taxon>Craniata</taxon>
        <taxon>Vertebrata</taxon>
        <taxon>Euteleostomi</taxon>
        <taxon>Amphibia</taxon>
        <taxon>Batrachia</taxon>
        <taxon>Anura</taxon>
        <taxon>Pelobatoidea</taxon>
        <taxon>Megophryidae</taxon>
        <taxon>Leptobrachium</taxon>
    </lineage>
</organism>
<dbReference type="Proteomes" id="UP000694569">
    <property type="component" value="Unplaced"/>
</dbReference>
<accession>A0A8C5QPV7</accession>
<evidence type="ECO:0000256" key="1">
    <source>
        <dbReference type="ARBA" id="ARBA00007824"/>
    </source>
</evidence>
<reference evidence="7" key="1">
    <citation type="submission" date="2025-08" db="UniProtKB">
        <authorList>
            <consortium name="Ensembl"/>
        </authorList>
    </citation>
    <scope>IDENTIFICATION</scope>
</reference>
<sequence>NYDHWAVYVGNGKLLRWGPPSWMAAPPPGPPSLPDVLTHSGIVRKQLVTDVAAGRPYKVNNKYDKRCAPRKPKKIVKSAENEVGDRKDYSTASYNCEHFATMMRYGQPFIICVLGSGLFTNCVILYGGKMHSCMS</sequence>
<evidence type="ECO:0000256" key="4">
    <source>
        <dbReference type="ARBA" id="ARBA00023098"/>
    </source>
</evidence>